<keyword evidence="6 10" id="KW-1133">Transmembrane helix</keyword>
<protein>
    <recommendedName>
        <fullName evidence="8">P-type Zn(2+) transporter</fullName>
        <ecNumber evidence="8">7.2.2.12</ecNumber>
    </recommendedName>
</protein>
<keyword evidence="10" id="KW-1003">Cell membrane</keyword>
<evidence type="ECO:0000256" key="1">
    <source>
        <dbReference type="ARBA" id="ARBA00004370"/>
    </source>
</evidence>
<evidence type="ECO:0000256" key="3">
    <source>
        <dbReference type="ARBA" id="ARBA00022692"/>
    </source>
</evidence>
<dbReference type="EC" id="7.2.2.12" evidence="8"/>
<dbReference type="PANTHER" id="PTHR48085:SF5">
    <property type="entry name" value="CADMIUM_ZINC-TRANSPORTING ATPASE HMA4-RELATED"/>
    <property type="match status" value="1"/>
</dbReference>
<dbReference type="InterPro" id="IPR051014">
    <property type="entry name" value="Cation_Transport_ATPase_IB"/>
</dbReference>
<feature type="transmembrane region" description="Helical" evidence="10">
    <location>
        <begin position="258"/>
        <end position="282"/>
    </location>
</feature>
<evidence type="ECO:0000256" key="10">
    <source>
        <dbReference type="RuleBase" id="RU362081"/>
    </source>
</evidence>
<dbReference type="SFLD" id="SFLDG00002">
    <property type="entry name" value="C1.7:_P-type_atpase_like"/>
    <property type="match status" value="1"/>
</dbReference>
<dbReference type="PROSITE" id="PS00154">
    <property type="entry name" value="ATPASE_E1_E2"/>
    <property type="match status" value="1"/>
</dbReference>
<keyword evidence="10" id="KW-0067">ATP-binding</keyword>
<accession>A0ABT6P7H3</accession>
<dbReference type="InterPro" id="IPR012312">
    <property type="entry name" value="Hemerythrin-like"/>
</dbReference>
<comment type="catalytic activity">
    <reaction evidence="9">
        <text>Zn(2+)(in) + ATP + H2O = Zn(2+)(out) + ADP + phosphate + H(+)</text>
        <dbReference type="Rhea" id="RHEA:20621"/>
        <dbReference type="ChEBI" id="CHEBI:15377"/>
        <dbReference type="ChEBI" id="CHEBI:15378"/>
        <dbReference type="ChEBI" id="CHEBI:29105"/>
        <dbReference type="ChEBI" id="CHEBI:30616"/>
        <dbReference type="ChEBI" id="CHEBI:43474"/>
        <dbReference type="ChEBI" id="CHEBI:456216"/>
        <dbReference type="EC" id="7.2.2.12"/>
    </reaction>
</comment>
<dbReference type="EMBL" id="JARZHI010000076">
    <property type="protein sequence ID" value="MDI1436247.1"/>
    <property type="molecule type" value="Genomic_DNA"/>
</dbReference>
<dbReference type="Gene3D" id="1.20.120.520">
    <property type="entry name" value="nmb1532 protein domain like"/>
    <property type="match status" value="1"/>
</dbReference>
<feature type="transmembrane region" description="Helical" evidence="10">
    <location>
        <begin position="12"/>
        <end position="30"/>
    </location>
</feature>
<dbReference type="InterPro" id="IPR044492">
    <property type="entry name" value="P_typ_ATPase_HD_dom"/>
</dbReference>
<keyword evidence="5" id="KW-1278">Translocase</keyword>
<evidence type="ECO:0000256" key="9">
    <source>
        <dbReference type="ARBA" id="ARBA00047308"/>
    </source>
</evidence>
<comment type="similarity">
    <text evidence="2 10">Belongs to the cation transport ATPase (P-type) (TC 3.A.3) family. Type IB subfamily.</text>
</comment>
<feature type="transmembrane region" description="Helical" evidence="10">
    <location>
        <begin position="68"/>
        <end position="99"/>
    </location>
</feature>
<keyword evidence="14" id="KW-1185">Reference proteome</keyword>
<keyword evidence="4 10" id="KW-0479">Metal-binding</keyword>
<evidence type="ECO:0000259" key="12">
    <source>
        <dbReference type="Pfam" id="PF01814"/>
    </source>
</evidence>
<evidence type="ECO:0000256" key="8">
    <source>
        <dbReference type="ARBA" id="ARBA00039097"/>
    </source>
</evidence>
<evidence type="ECO:0000259" key="11">
    <source>
        <dbReference type="Pfam" id="PF00122"/>
    </source>
</evidence>
<dbReference type="SFLD" id="SFLDF00027">
    <property type="entry name" value="p-type_atpase"/>
    <property type="match status" value="1"/>
</dbReference>
<dbReference type="InterPro" id="IPR036412">
    <property type="entry name" value="HAD-like_sf"/>
</dbReference>
<keyword evidence="3 10" id="KW-0812">Transmembrane</keyword>
<evidence type="ECO:0000256" key="6">
    <source>
        <dbReference type="ARBA" id="ARBA00022989"/>
    </source>
</evidence>
<evidence type="ECO:0000256" key="2">
    <source>
        <dbReference type="ARBA" id="ARBA00006024"/>
    </source>
</evidence>
<dbReference type="Pfam" id="PF00702">
    <property type="entry name" value="Hydrolase"/>
    <property type="match status" value="1"/>
</dbReference>
<comment type="subcellular location">
    <subcellularLocation>
        <location evidence="10">Cell membrane</location>
    </subcellularLocation>
    <subcellularLocation>
        <location evidence="1">Membrane</location>
    </subcellularLocation>
</comment>
<dbReference type="SUPFAM" id="SSF81653">
    <property type="entry name" value="Calcium ATPase, transduction domain A"/>
    <property type="match status" value="1"/>
</dbReference>
<dbReference type="SUPFAM" id="SSF56784">
    <property type="entry name" value="HAD-like"/>
    <property type="match status" value="1"/>
</dbReference>
<comment type="caution">
    <text evidence="13">The sequence shown here is derived from an EMBL/GenBank/DDBJ whole genome shotgun (WGS) entry which is preliminary data.</text>
</comment>
<dbReference type="SUPFAM" id="SSF81665">
    <property type="entry name" value="Calcium ATPase, transmembrane domain M"/>
    <property type="match status" value="1"/>
</dbReference>
<keyword evidence="7 10" id="KW-0472">Membrane</keyword>
<dbReference type="InterPro" id="IPR008250">
    <property type="entry name" value="ATPase_P-typ_transduc_dom_A_sf"/>
</dbReference>
<dbReference type="Gene3D" id="3.40.50.1000">
    <property type="entry name" value="HAD superfamily/HAD-like"/>
    <property type="match status" value="1"/>
</dbReference>
<dbReference type="InterPro" id="IPR023214">
    <property type="entry name" value="HAD_sf"/>
</dbReference>
<sequence length="765" mass="80618">MRKHVQSQWQLALLGLALVGLAAGSILHLARVGDADRWVWAGVTGIVLLWTFSSVVRGLLRGETGVDLIAVLAMAGALVLGEYLAGAIIAVMLTGGAALERFAVARARRELSALLERAPHTAHRRAGVDIVDVDIDDVVLGDVLVVKPGEVVPADGIVSLGPAILDESALTGESKPVQIDTGSPVRSGGTNAGSPFELRVTAPTAQSTYAGIIRLVRAAEESKAPFVRLADRYALAFLGLTVTLAALAWIAGESPIRALTVLVVATPCPLILAAPAAIIAGVSRAARHGIIVKGGGPLETLARATVLLLDKTGTVTSARPQVVAVETFGAISSDDVVRYAASIEQVSVHPYAPAILAEARSRSVELSFPVDVREQMGTGIGGNVDGRRVAVGQLGFVAPSAPRTPELRSIELRTAVEGSSSVYVSIDGSLAGVLLLQDPIRPEAPRALRALRAAGIRRIHMVTGDHPDVAELVGDALGVDRVFAERAPEEKVEVIKLVRAEGLTVMVGDGINDAPALALADIGVAMGARGATAASEAADVVLTADRLEGLLLTTRIAQRTRRIALESVFVGMGLSLVAMVFAAAGCITPVAGAVLQEGIDVLVILNALRALGDGGPLIMSRRGDVKGLAQGLASAHRSLRPHVGDLAALAARLDSLPAREARAQLERIRDMFEKELLPHEREEQQTAYPLLGKLLKEEDPTGPLIQTHHEIRRLTRLFGRLVAQLPAEGPRPEDLRDLRRVLYGLHAILTLHFAQEEELYSLFEG</sequence>
<gene>
    <name evidence="13" type="ORF">QHF89_42480</name>
</gene>
<evidence type="ECO:0000313" key="13">
    <source>
        <dbReference type="EMBL" id="MDI1436247.1"/>
    </source>
</evidence>
<dbReference type="Pfam" id="PF00122">
    <property type="entry name" value="E1-E2_ATPase"/>
    <property type="match status" value="1"/>
</dbReference>
<reference evidence="13 14" key="1">
    <citation type="submission" date="2023-04" db="EMBL/GenBank/DDBJ databases">
        <title>The genome sequence of Polyangium sorediatum DSM14670.</title>
        <authorList>
            <person name="Zhang X."/>
        </authorList>
    </citation>
    <scope>NUCLEOTIDE SEQUENCE [LARGE SCALE GENOMIC DNA]</scope>
    <source>
        <strain evidence="13 14">DSM 14670</strain>
    </source>
</reference>
<dbReference type="InterPro" id="IPR001757">
    <property type="entry name" value="P_typ_ATPase"/>
</dbReference>
<dbReference type="InterPro" id="IPR023299">
    <property type="entry name" value="ATPase_P-typ_cyto_dom_N"/>
</dbReference>
<dbReference type="NCBIfam" id="TIGR01525">
    <property type="entry name" value="ATPase-IB_hvy"/>
    <property type="match status" value="1"/>
</dbReference>
<dbReference type="InterPro" id="IPR059000">
    <property type="entry name" value="ATPase_P-type_domA"/>
</dbReference>
<evidence type="ECO:0000313" key="14">
    <source>
        <dbReference type="Proteomes" id="UP001160301"/>
    </source>
</evidence>
<feature type="transmembrane region" description="Helical" evidence="10">
    <location>
        <begin position="563"/>
        <end position="584"/>
    </location>
</feature>
<keyword evidence="10" id="KW-0547">Nucleotide-binding</keyword>
<dbReference type="RefSeq" id="WP_284721658.1">
    <property type="nucleotide sequence ID" value="NZ_JARZHI010000076.1"/>
</dbReference>
<dbReference type="Pfam" id="PF01814">
    <property type="entry name" value="Hemerythrin"/>
    <property type="match status" value="1"/>
</dbReference>
<feature type="domain" description="P-type ATPase A" evidence="11">
    <location>
        <begin position="118"/>
        <end position="216"/>
    </location>
</feature>
<dbReference type="Proteomes" id="UP001160301">
    <property type="component" value="Unassembled WGS sequence"/>
</dbReference>
<dbReference type="InterPro" id="IPR023298">
    <property type="entry name" value="ATPase_P-typ_TM_dom_sf"/>
</dbReference>
<evidence type="ECO:0000256" key="4">
    <source>
        <dbReference type="ARBA" id="ARBA00022723"/>
    </source>
</evidence>
<proteinExistence type="inferred from homology"/>
<dbReference type="NCBIfam" id="TIGR01494">
    <property type="entry name" value="ATPase_P-type"/>
    <property type="match status" value="1"/>
</dbReference>
<feature type="domain" description="Hemerythrin-like" evidence="12">
    <location>
        <begin position="632"/>
        <end position="760"/>
    </location>
</feature>
<name>A0ABT6P7H3_9BACT</name>
<dbReference type="Gene3D" id="2.70.150.10">
    <property type="entry name" value="Calcium-transporting ATPase, cytoplasmic transduction domain A"/>
    <property type="match status" value="1"/>
</dbReference>
<dbReference type="InterPro" id="IPR027256">
    <property type="entry name" value="P-typ_ATPase_IB"/>
</dbReference>
<evidence type="ECO:0000256" key="5">
    <source>
        <dbReference type="ARBA" id="ARBA00022967"/>
    </source>
</evidence>
<dbReference type="Gene3D" id="3.40.1110.10">
    <property type="entry name" value="Calcium-transporting ATPase, cytoplasmic domain N"/>
    <property type="match status" value="1"/>
</dbReference>
<feature type="transmembrane region" description="Helical" evidence="10">
    <location>
        <begin position="233"/>
        <end position="252"/>
    </location>
</feature>
<dbReference type="InterPro" id="IPR018303">
    <property type="entry name" value="ATPase_P-typ_P_site"/>
</dbReference>
<organism evidence="13 14">
    <name type="scientific">Polyangium sorediatum</name>
    <dbReference type="NCBI Taxonomy" id="889274"/>
    <lineage>
        <taxon>Bacteria</taxon>
        <taxon>Pseudomonadati</taxon>
        <taxon>Myxococcota</taxon>
        <taxon>Polyangia</taxon>
        <taxon>Polyangiales</taxon>
        <taxon>Polyangiaceae</taxon>
        <taxon>Polyangium</taxon>
    </lineage>
</organism>
<evidence type="ECO:0000256" key="7">
    <source>
        <dbReference type="ARBA" id="ARBA00023136"/>
    </source>
</evidence>
<dbReference type="SFLD" id="SFLDS00003">
    <property type="entry name" value="Haloacid_Dehalogenase"/>
    <property type="match status" value="1"/>
</dbReference>
<feature type="transmembrane region" description="Helical" evidence="10">
    <location>
        <begin position="37"/>
        <end position="56"/>
    </location>
</feature>
<dbReference type="PRINTS" id="PR00119">
    <property type="entry name" value="CATATPASE"/>
</dbReference>
<dbReference type="PANTHER" id="PTHR48085">
    <property type="entry name" value="CADMIUM/ZINC-TRANSPORTING ATPASE HMA2-RELATED"/>
    <property type="match status" value="1"/>
</dbReference>